<evidence type="ECO:0000259" key="1">
    <source>
        <dbReference type="Pfam" id="PF25778"/>
    </source>
</evidence>
<dbReference type="AlphaFoldDB" id="A0A7G5BZV3"/>
<feature type="domain" description="DUF7948" evidence="1">
    <location>
        <begin position="22"/>
        <end position="223"/>
    </location>
</feature>
<proteinExistence type="predicted"/>
<dbReference type="Proteomes" id="UP000515679">
    <property type="component" value="Chromosome"/>
</dbReference>
<name>A0A7G5BZV3_9BACL</name>
<keyword evidence="3" id="KW-1185">Reference proteome</keyword>
<dbReference type="InterPro" id="IPR057708">
    <property type="entry name" value="DUF7948"/>
</dbReference>
<evidence type="ECO:0000313" key="3">
    <source>
        <dbReference type="Proteomes" id="UP000515679"/>
    </source>
</evidence>
<reference evidence="2 3" key="1">
    <citation type="submission" date="2019-07" db="EMBL/GenBank/DDBJ databases">
        <authorList>
            <person name="Kim J.K."/>
            <person name="Cheong H.-M."/>
            <person name="Choi Y."/>
            <person name="Hwang K.J."/>
            <person name="Lee S."/>
            <person name="Choi C."/>
        </authorList>
    </citation>
    <scope>NUCLEOTIDE SEQUENCE [LARGE SCALE GENOMIC DNA]</scope>
    <source>
        <strain evidence="2 3">KS 22</strain>
    </source>
</reference>
<gene>
    <name evidence="2" type="ORF">FPL14_15750</name>
</gene>
<dbReference type="Pfam" id="PF25778">
    <property type="entry name" value="DUF7948"/>
    <property type="match status" value="1"/>
</dbReference>
<dbReference type="EMBL" id="CP041969">
    <property type="protein sequence ID" value="QMV42487.1"/>
    <property type="molecule type" value="Genomic_DNA"/>
</dbReference>
<evidence type="ECO:0000313" key="2">
    <source>
        <dbReference type="EMBL" id="QMV42487.1"/>
    </source>
</evidence>
<sequence>MPADNELLPAFPELYRHQPLLFIPNQGQADANVSFIAEKLGYYVGISSQEVSMTICQPNEIRNVLHLAWRFVGAAEDTIVEGIDQETGSFHYFTGPRSAFRYMNLPSYRKVICREIWQGIDVLIHEQQQSLKYDWIIRSNGRPDDIRLACKGCNDISLNRDGSLVVDTDLGKLIEPKPTAYQIRKSESVPVSCRYALRSCPRERTTIGFELPEGYDRRLELIIK</sequence>
<organism evidence="2 3">
    <name type="scientific">Cohnella cholangitidis</name>
    <dbReference type="NCBI Taxonomy" id="2598458"/>
    <lineage>
        <taxon>Bacteria</taxon>
        <taxon>Bacillati</taxon>
        <taxon>Bacillota</taxon>
        <taxon>Bacilli</taxon>
        <taxon>Bacillales</taxon>
        <taxon>Paenibacillaceae</taxon>
        <taxon>Cohnella</taxon>
    </lineage>
</organism>
<accession>A0A7G5BZV3</accession>
<protein>
    <recommendedName>
        <fullName evidence="1">DUF7948 domain-containing protein</fullName>
    </recommendedName>
</protein>
<dbReference type="KEGG" id="cchl:FPL14_15750"/>
<dbReference type="RefSeq" id="WP_182298479.1">
    <property type="nucleotide sequence ID" value="NZ_CP041969.1"/>
</dbReference>